<name>A0A139AKC6_GONPJ</name>
<protein>
    <submittedName>
        <fullName evidence="1">Uncharacterized protein</fullName>
    </submittedName>
</protein>
<reference evidence="1 2" key="1">
    <citation type="journal article" date="2015" name="Genome Biol. Evol.">
        <title>Phylogenomic analyses indicate that early fungi evolved digesting cell walls of algal ancestors of land plants.</title>
        <authorList>
            <person name="Chang Y."/>
            <person name="Wang S."/>
            <person name="Sekimoto S."/>
            <person name="Aerts A.L."/>
            <person name="Choi C."/>
            <person name="Clum A."/>
            <person name="LaButti K.M."/>
            <person name="Lindquist E.A."/>
            <person name="Yee Ngan C."/>
            <person name="Ohm R.A."/>
            <person name="Salamov A.A."/>
            <person name="Grigoriev I.V."/>
            <person name="Spatafora J.W."/>
            <person name="Berbee M.L."/>
        </authorList>
    </citation>
    <scope>NUCLEOTIDE SEQUENCE [LARGE SCALE GENOMIC DNA]</scope>
    <source>
        <strain evidence="1 2">JEL478</strain>
    </source>
</reference>
<evidence type="ECO:0000313" key="1">
    <source>
        <dbReference type="EMBL" id="KXS17148.1"/>
    </source>
</evidence>
<dbReference type="Proteomes" id="UP000070544">
    <property type="component" value="Unassembled WGS sequence"/>
</dbReference>
<dbReference type="EMBL" id="KQ965748">
    <property type="protein sequence ID" value="KXS17148.1"/>
    <property type="molecule type" value="Genomic_DNA"/>
</dbReference>
<dbReference type="AlphaFoldDB" id="A0A139AKC6"/>
<accession>A0A139AKC6</accession>
<sequence length="93" mass="9984">MSAPTSHQPPPSQLSPSQSTLISRPIILALRRPLLVAPSEPGLRNVVLSKYPNVHHGFVAEYKNAGVPEASKAMQKVAEELKRSFSLTAVEGA</sequence>
<evidence type="ECO:0000313" key="2">
    <source>
        <dbReference type="Proteomes" id="UP000070544"/>
    </source>
</evidence>
<keyword evidence="2" id="KW-1185">Reference proteome</keyword>
<organism evidence="1 2">
    <name type="scientific">Gonapodya prolifera (strain JEL478)</name>
    <name type="common">Monoblepharis prolifera</name>
    <dbReference type="NCBI Taxonomy" id="1344416"/>
    <lineage>
        <taxon>Eukaryota</taxon>
        <taxon>Fungi</taxon>
        <taxon>Fungi incertae sedis</taxon>
        <taxon>Chytridiomycota</taxon>
        <taxon>Chytridiomycota incertae sedis</taxon>
        <taxon>Monoblepharidomycetes</taxon>
        <taxon>Monoblepharidales</taxon>
        <taxon>Gonapodyaceae</taxon>
        <taxon>Gonapodya</taxon>
    </lineage>
</organism>
<proteinExistence type="predicted"/>
<gene>
    <name evidence="1" type="ORF">M427DRAFT_30619</name>
</gene>